<dbReference type="Proteomes" id="UP000273154">
    <property type="component" value="Chromosome"/>
</dbReference>
<dbReference type="EMBL" id="AP019367">
    <property type="protein sequence ID" value="BBH49905.1"/>
    <property type="molecule type" value="Genomic_DNA"/>
</dbReference>
<evidence type="ECO:0000313" key="1">
    <source>
        <dbReference type="EMBL" id="BBH49905.1"/>
    </source>
</evidence>
<evidence type="ECO:0008006" key="3">
    <source>
        <dbReference type="Google" id="ProtNLM"/>
    </source>
</evidence>
<protein>
    <recommendedName>
        <fullName evidence="3">DUF559 domain-containing protein</fullName>
    </recommendedName>
</protein>
<accession>A0A3G9KAF7</accession>
<proteinExistence type="predicted"/>
<organism evidence="1 2">
    <name type="scientific">Parolsenella catena</name>
    <dbReference type="NCBI Taxonomy" id="2003188"/>
    <lineage>
        <taxon>Bacteria</taxon>
        <taxon>Bacillati</taxon>
        <taxon>Actinomycetota</taxon>
        <taxon>Coriobacteriia</taxon>
        <taxon>Coriobacteriales</taxon>
        <taxon>Atopobiaceae</taxon>
        <taxon>Parolsenella</taxon>
    </lineage>
</organism>
<name>A0A3G9KAF7_9ACTN</name>
<evidence type="ECO:0000313" key="2">
    <source>
        <dbReference type="Proteomes" id="UP000273154"/>
    </source>
</evidence>
<dbReference type="KEGG" id="pcat:Pcatena_04920"/>
<sequence>MARAIMIEHGFMLPELQVLIENPDNPGHPWRCDFFWELPDGTIVVGELDGGEKYVNPAMTHGRDVLQVMRDERLRESGMTLAVDRVMRFTFSDVANEARLVALLERFGIPHVA</sequence>
<reference evidence="2" key="1">
    <citation type="submission" date="2018-11" db="EMBL/GenBank/DDBJ databases">
        <title>Comparative genomics of Parolsenella catena and Libanicoccus massiliensis: Reclassification of Libanicoccus massiliensis as Parolsenella massiliensis comb. nov.</title>
        <authorList>
            <person name="Sakamoto M."/>
            <person name="Ikeyama N."/>
            <person name="Murakami T."/>
            <person name="Mori H."/>
            <person name="Yuki M."/>
            <person name="Ohkuma M."/>
        </authorList>
    </citation>
    <scope>NUCLEOTIDE SEQUENCE [LARGE SCALE GENOMIC DNA]</scope>
    <source>
        <strain evidence="2">JCM 31932</strain>
    </source>
</reference>
<gene>
    <name evidence="1" type="ORF">Pcatena_04920</name>
</gene>
<dbReference type="AlphaFoldDB" id="A0A3G9KAF7"/>
<keyword evidence="2" id="KW-1185">Reference proteome</keyword>